<accession>A0A7Y3R974</accession>
<evidence type="ECO:0000313" key="1">
    <source>
        <dbReference type="EMBL" id="NNT71875.1"/>
    </source>
</evidence>
<protein>
    <submittedName>
        <fullName evidence="1">Uncharacterized protein</fullName>
    </submittedName>
</protein>
<dbReference type="RefSeq" id="WP_171222066.1">
    <property type="nucleotide sequence ID" value="NZ_CP121446.1"/>
</dbReference>
<evidence type="ECO:0000313" key="2">
    <source>
        <dbReference type="Proteomes" id="UP000536509"/>
    </source>
</evidence>
<comment type="caution">
    <text evidence="1">The sequence shown here is derived from an EMBL/GenBank/DDBJ whole genome shotgun (WGS) entry which is preliminary data.</text>
</comment>
<proteinExistence type="predicted"/>
<dbReference type="EMBL" id="JABEVX010000003">
    <property type="protein sequence ID" value="NNT71875.1"/>
    <property type="molecule type" value="Genomic_DNA"/>
</dbReference>
<reference evidence="1 2" key="1">
    <citation type="submission" date="2020-05" db="EMBL/GenBank/DDBJ databases">
        <title>Draft genome of Flavobacterium sp. IMCC34852.</title>
        <authorList>
            <person name="Song J."/>
            <person name="Cho J.-C."/>
        </authorList>
    </citation>
    <scope>NUCLEOTIDE SEQUENCE [LARGE SCALE GENOMIC DNA]</scope>
    <source>
        <strain evidence="1 2">IMCC34852</strain>
    </source>
</reference>
<dbReference type="Proteomes" id="UP000536509">
    <property type="component" value="Unassembled WGS sequence"/>
</dbReference>
<dbReference type="AlphaFoldDB" id="A0A7Y3R974"/>
<sequence>MKVQTKKEIKLIDGVFTPSEAKSILVTMIDNKINYHKLDDFSNHIRTDRHPHHSKKRVEELLETKIQLRSWLDLVEHPSLKIKGTITIELDEDIQ</sequence>
<gene>
    <name evidence="1" type="ORF">HKT18_06570</name>
</gene>
<name>A0A7Y3R974_9FLAO</name>
<keyword evidence="2" id="KW-1185">Reference proteome</keyword>
<organism evidence="1 2">
    <name type="scientific">Flavobacterium rivulicola</name>
    <dbReference type="NCBI Taxonomy" id="2732161"/>
    <lineage>
        <taxon>Bacteria</taxon>
        <taxon>Pseudomonadati</taxon>
        <taxon>Bacteroidota</taxon>
        <taxon>Flavobacteriia</taxon>
        <taxon>Flavobacteriales</taxon>
        <taxon>Flavobacteriaceae</taxon>
        <taxon>Flavobacterium</taxon>
    </lineage>
</organism>